<feature type="region of interest" description="Disordered" evidence="1">
    <location>
        <begin position="496"/>
        <end position="516"/>
    </location>
</feature>
<dbReference type="PANTHER" id="PTHR15715">
    <property type="entry name" value="CENTROSOMAL PROTEIN OF 170 KDA"/>
    <property type="match status" value="1"/>
</dbReference>
<feature type="compositionally biased region" description="Polar residues" evidence="1">
    <location>
        <begin position="529"/>
        <end position="559"/>
    </location>
</feature>
<protein>
    <submittedName>
        <fullName evidence="3">Forkhead associated domain (FHA) and phosphopeptide binding site containing protein</fullName>
    </submittedName>
</protein>
<dbReference type="OrthoDB" id="4096268at2759"/>
<dbReference type="GeneID" id="28846653"/>
<feature type="compositionally biased region" description="Acidic residues" evidence="1">
    <location>
        <begin position="261"/>
        <end position="285"/>
    </location>
</feature>
<evidence type="ECO:0000259" key="2">
    <source>
        <dbReference type="PROSITE" id="PS50006"/>
    </source>
</evidence>
<proteinExistence type="predicted"/>
<feature type="compositionally biased region" description="Polar residues" evidence="1">
    <location>
        <begin position="299"/>
        <end position="310"/>
    </location>
</feature>
<feature type="domain" description="FHA" evidence="2">
    <location>
        <begin position="40"/>
        <end position="100"/>
    </location>
</feature>
<gene>
    <name evidence="3" type="ORF">VFPPC_03117</name>
</gene>
<dbReference type="SUPFAM" id="SSF49879">
    <property type="entry name" value="SMAD/FHA domain"/>
    <property type="match status" value="1"/>
</dbReference>
<dbReference type="RefSeq" id="XP_018147217.1">
    <property type="nucleotide sequence ID" value="XM_018282659.1"/>
</dbReference>
<dbReference type="AlphaFoldDB" id="A0A179FZR0"/>
<dbReference type="InterPro" id="IPR051176">
    <property type="entry name" value="Cent_Immune-Sig_Mod"/>
</dbReference>
<organism evidence="3 4">
    <name type="scientific">Pochonia chlamydosporia 170</name>
    <dbReference type="NCBI Taxonomy" id="1380566"/>
    <lineage>
        <taxon>Eukaryota</taxon>
        <taxon>Fungi</taxon>
        <taxon>Dikarya</taxon>
        <taxon>Ascomycota</taxon>
        <taxon>Pezizomycotina</taxon>
        <taxon>Sordariomycetes</taxon>
        <taxon>Hypocreomycetidae</taxon>
        <taxon>Hypocreales</taxon>
        <taxon>Clavicipitaceae</taxon>
        <taxon>Pochonia</taxon>
    </lineage>
</organism>
<dbReference type="Proteomes" id="UP000078397">
    <property type="component" value="Unassembled WGS sequence"/>
</dbReference>
<dbReference type="STRING" id="1380566.A0A179FZR0"/>
<reference evidence="3 4" key="1">
    <citation type="journal article" date="2016" name="PLoS Pathog.">
        <title>Biosynthesis of antibiotic leucinostatins in bio-control fungus Purpureocillium lilacinum and their inhibition on phytophthora revealed by genome mining.</title>
        <authorList>
            <person name="Wang G."/>
            <person name="Liu Z."/>
            <person name="Lin R."/>
            <person name="Li E."/>
            <person name="Mao Z."/>
            <person name="Ling J."/>
            <person name="Yang Y."/>
            <person name="Yin W.B."/>
            <person name="Xie B."/>
        </authorList>
    </citation>
    <scope>NUCLEOTIDE SEQUENCE [LARGE SCALE GENOMIC DNA]</scope>
    <source>
        <strain evidence="3">170</strain>
    </source>
</reference>
<feature type="region of interest" description="Disordered" evidence="1">
    <location>
        <begin position="529"/>
        <end position="577"/>
    </location>
</feature>
<dbReference type="InterPro" id="IPR008984">
    <property type="entry name" value="SMAD_FHA_dom_sf"/>
</dbReference>
<dbReference type="InterPro" id="IPR000253">
    <property type="entry name" value="FHA_dom"/>
</dbReference>
<evidence type="ECO:0000313" key="4">
    <source>
        <dbReference type="Proteomes" id="UP000078397"/>
    </source>
</evidence>
<feature type="compositionally biased region" description="Polar residues" evidence="1">
    <location>
        <begin position="332"/>
        <end position="347"/>
    </location>
</feature>
<dbReference type="KEGG" id="pchm:VFPPC_03117"/>
<evidence type="ECO:0000256" key="1">
    <source>
        <dbReference type="SAM" id="MobiDB-lite"/>
    </source>
</evidence>
<dbReference type="PROSITE" id="PS50006">
    <property type="entry name" value="FHA_DOMAIN"/>
    <property type="match status" value="1"/>
</dbReference>
<feature type="region of interest" description="Disordered" evidence="1">
    <location>
        <begin position="243"/>
        <end position="347"/>
    </location>
</feature>
<dbReference type="PANTHER" id="PTHR15715:SF37">
    <property type="entry name" value="LD47843P"/>
    <property type="match status" value="1"/>
</dbReference>
<dbReference type="EMBL" id="LSBJ02000002">
    <property type="protein sequence ID" value="OAQ70680.1"/>
    <property type="molecule type" value="Genomic_DNA"/>
</dbReference>
<comment type="caution">
    <text evidence="3">The sequence shown here is derived from an EMBL/GenBank/DDBJ whole genome shotgun (WGS) entry which is preliminary data.</text>
</comment>
<accession>A0A179FZR0</accession>
<dbReference type="Gene3D" id="2.60.200.20">
    <property type="match status" value="1"/>
</dbReference>
<evidence type="ECO:0000313" key="3">
    <source>
        <dbReference type="EMBL" id="OAQ70680.1"/>
    </source>
</evidence>
<name>A0A179FZR0_METCM</name>
<dbReference type="Pfam" id="PF00498">
    <property type="entry name" value="FHA"/>
    <property type="match status" value="1"/>
</dbReference>
<keyword evidence="4" id="KW-1185">Reference proteome</keyword>
<sequence length="612" mass="66619">MAVQPTYWDEVQVVLKAADPKLRAKFSDRYIFLTKDNPKVMIGRSTKRDTRLAAGAKNGWFDSAVMSRNHARLIYLPATKTVALVDAGSLHGTYVNDKRVNVHQFRQLYQNDTIRFGIAISKGSETFPPCEMKVTLNHGSRNPEERPVVFKVPDSSDGEDDISDIDDAIETSVSLIQKSGMAIEKTQVLNAIDLTGEEAFDGSDADPDVTVEVLEVLTPGDKESEDIENRQLPVCYSVEVEEVEENDASFSPPEFTSSISESDEKDLADSIGDDESSGMEWDQQDGDCYSNGIAGNVPPNDQNSSDQDCNTLPPLVLSQPAQPDNARRLPSNLHSIPIPSSSRQTSDFNEVISTESLGAKSGKAEFFQAREYNRRVCFGSERDMEDSQEDHFEELEMDMENSISYANQDSLFSVALPGNCTNNSASAALLAAGEQFLQTPVGELPEEQSGDDCLDDTSAYTYEMSKRVAEAKIQAAQPRVTVDVATCVRGGVDVSDLAEEHPDGASAANPVPPKRKADEISEILSEEMSQLPSQEIIPGSSQTVPESNSARPESTTHNPTPCVEGMQTRHSVTNPVDERPVKRLRRVAEVVGYAALGGVAVMSALIATAPAL</sequence>